<evidence type="ECO:0000256" key="6">
    <source>
        <dbReference type="ARBA" id="ARBA00022912"/>
    </source>
</evidence>
<organism evidence="10 11">
    <name type="scientific">Dioscorea cayennensis subsp. rotundata</name>
    <name type="common">White Guinea yam</name>
    <name type="synonym">Dioscorea rotundata</name>
    <dbReference type="NCBI Taxonomy" id="55577"/>
    <lineage>
        <taxon>Eukaryota</taxon>
        <taxon>Viridiplantae</taxon>
        <taxon>Streptophyta</taxon>
        <taxon>Embryophyta</taxon>
        <taxon>Tracheophyta</taxon>
        <taxon>Spermatophyta</taxon>
        <taxon>Magnoliopsida</taxon>
        <taxon>Liliopsida</taxon>
        <taxon>Dioscoreales</taxon>
        <taxon>Dioscoreaceae</taxon>
        <taxon>Dioscorea</taxon>
    </lineage>
</organism>
<dbReference type="SUPFAM" id="SSF56784">
    <property type="entry name" value="HAD-like"/>
    <property type="match status" value="1"/>
</dbReference>
<dbReference type="EC" id="3.1.3.48" evidence="2"/>
<dbReference type="Gene3D" id="3.40.50.12350">
    <property type="match status" value="1"/>
</dbReference>
<evidence type="ECO:0000256" key="8">
    <source>
        <dbReference type="PIRSR" id="PIRSR628472-1"/>
    </source>
</evidence>
<evidence type="ECO:0000256" key="7">
    <source>
        <dbReference type="ARBA" id="ARBA00051722"/>
    </source>
</evidence>
<feature type="binding site" evidence="9">
    <location>
        <position position="246"/>
    </location>
    <ligand>
        <name>Mg(2+)</name>
        <dbReference type="ChEBI" id="CHEBI:18420"/>
    </ligand>
</feature>
<protein>
    <recommendedName>
        <fullName evidence="2">protein-tyrosine-phosphatase</fullName>
        <ecNumber evidence="2">3.1.3.48</ecNumber>
    </recommendedName>
</protein>
<keyword evidence="6" id="KW-0904">Protein phosphatase</keyword>
<dbReference type="RefSeq" id="XP_039122828.1">
    <property type="nucleotide sequence ID" value="XM_039266894.1"/>
</dbReference>
<dbReference type="GO" id="GO:0030154">
    <property type="term" value="P:cell differentiation"/>
    <property type="evidence" value="ECO:0007669"/>
    <property type="project" value="TreeGrafter"/>
</dbReference>
<dbReference type="Proteomes" id="UP001515500">
    <property type="component" value="Chromosome 4"/>
</dbReference>
<gene>
    <name evidence="11 12" type="primary">LOC120259311</name>
</gene>
<feature type="binding site" evidence="9">
    <location>
        <position position="23"/>
    </location>
    <ligand>
        <name>Mg(2+)</name>
        <dbReference type="ChEBI" id="CHEBI:18420"/>
    </ligand>
</feature>
<evidence type="ECO:0000256" key="9">
    <source>
        <dbReference type="PIRSR" id="PIRSR628472-2"/>
    </source>
</evidence>
<dbReference type="SFLD" id="SFLDG01129">
    <property type="entry name" value="C1.5:_HAD__Beta-PGM__Phosphata"/>
    <property type="match status" value="1"/>
</dbReference>
<comment type="cofactor">
    <cofactor evidence="9">
        <name>Mg(2+)</name>
        <dbReference type="ChEBI" id="CHEBI:18420"/>
    </cofactor>
    <text evidence="9">Binds 1 Mg(2+) ion per subunit.</text>
</comment>
<evidence type="ECO:0000256" key="1">
    <source>
        <dbReference type="ARBA" id="ARBA00010501"/>
    </source>
</evidence>
<dbReference type="GO" id="GO:0005634">
    <property type="term" value="C:nucleus"/>
    <property type="evidence" value="ECO:0007669"/>
    <property type="project" value="TreeGrafter"/>
</dbReference>
<dbReference type="PANTHER" id="PTHR10190">
    <property type="entry name" value="EYES ABSENT"/>
    <property type="match status" value="1"/>
</dbReference>
<sequence length="360" mass="41510">MDGLVNASAIPCENMIVYIWDMDETLILLKSLLDGSYAESFNGVKESRKGTDIGKHWENHILQVCDDYFFYEQMENYNQPCLDALSLYDDGRDLSDYNFNSDGFKHMHDDADRRKLAYRQRVIAQKYAQGLRHVLGQQLIELWDDLYQMTDNYTDGWFSSGHAFLQQILGRNTLSTSNYTRCQHINVLVTSGSLIPSLVKCLLFKLDDVFSYDNVYSSWDVGKLQCFSWIKERFSGQAVQFCVIGDGMEECMAAQRMNWPFIQIDFRPGGVHRFPGLTLRMVEHYIDVIYGPSTSDNGDEYISLIVLFPYHLKISQSYVYYLKIEAKVEDRQVKGASCSLAGYIKLCFSKITFAMFFLGC</sequence>
<evidence type="ECO:0000256" key="4">
    <source>
        <dbReference type="ARBA" id="ARBA00022801"/>
    </source>
</evidence>
<dbReference type="InterPro" id="IPR036412">
    <property type="entry name" value="HAD-like_sf"/>
</dbReference>
<dbReference type="RefSeq" id="XP_039122829.1">
    <property type="nucleotide sequence ID" value="XM_039266895.1"/>
</dbReference>
<evidence type="ECO:0000256" key="3">
    <source>
        <dbReference type="ARBA" id="ARBA00022723"/>
    </source>
</evidence>
<evidence type="ECO:0000313" key="10">
    <source>
        <dbReference type="Proteomes" id="UP001515500"/>
    </source>
</evidence>
<comment type="similarity">
    <text evidence="1">Belongs to the HAD-like hydrolase superfamily. EYA family.</text>
</comment>
<dbReference type="PANTHER" id="PTHR10190:SF16">
    <property type="entry name" value="DEVELOPMENTAL PROTEIN EYES ABSENT"/>
    <property type="match status" value="1"/>
</dbReference>
<dbReference type="NCBIfam" id="TIGR01658">
    <property type="entry name" value="EYA-cons_domain"/>
    <property type="match status" value="1"/>
</dbReference>
<feature type="active site" description="Proton donor" evidence="8">
    <location>
        <position position="23"/>
    </location>
</feature>
<keyword evidence="10" id="KW-1185">Reference proteome</keyword>
<keyword evidence="3 9" id="KW-0479">Metal-binding</keyword>
<feature type="binding site" evidence="9">
    <location>
        <position position="21"/>
    </location>
    <ligand>
        <name>Mg(2+)</name>
        <dbReference type="ChEBI" id="CHEBI:18420"/>
    </ligand>
</feature>
<evidence type="ECO:0000256" key="5">
    <source>
        <dbReference type="ARBA" id="ARBA00022842"/>
    </source>
</evidence>
<evidence type="ECO:0000313" key="11">
    <source>
        <dbReference type="RefSeq" id="XP_039122828.1"/>
    </source>
</evidence>
<dbReference type="AlphaFoldDB" id="A0AB40B6F2"/>
<evidence type="ECO:0000313" key="12">
    <source>
        <dbReference type="RefSeq" id="XP_039122829.1"/>
    </source>
</evidence>
<dbReference type="InterPro" id="IPR028472">
    <property type="entry name" value="EYA"/>
</dbReference>
<dbReference type="GO" id="GO:0004725">
    <property type="term" value="F:protein tyrosine phosphatase activity"/>
    <property type="evidence" value="ECO:0007669"/>
    <property type="project" value="UniProtKB-EC"/>
</dbReference>
<feature type="active site" description="Nucleophile" evidence="8">
    <location>
        <position position="21"/>
    </location>
</feature>
<dbReference type="GO" id="GO:0045739">
    <property type="term" value="P:positive regulation of DNA repair"/>
    <property type="evidence" value="ECO:0007669"/>
    <property type="project" value="TreeGrafter"/>
</dbReference>
<dbReference type="SFLD" id="SFLDS00003">
    <property type="entry name" value="Haloacid_Dehalogenase"/>
    <property type="match status" value="1"/>
</dbReference>
<keyword evidence="4" id="KW-0378">Hydrolase</keyword>
<evidence type="ECO:0000256" key="2">
    <source>
        <dbReference type="ARBA" id="ARBA00013064"/>
    </source>
</evidence>
<proteinExistence type="inferred from homology"/>
<dbReference type="GO" id="GO:0046872">
    <property type="term" value="F:metal ion binding"/>
    <property type="evidence" value="ECO:0007669"/>
    <property type="project" value="UniProtKB-KW"/>
</dbReference>
<dbReference type="InterPro" id="IPR038102">
    <property type="entry name" value="EYA_dom_sf"/>
</dbReference>
<name>A0AB40B6F2_DIOCR</name>
<dbReference type="InterPro" id="IPR006545">
    <property type="entry name" value="EYA_dom"/>
</dbReference>
<comment type="catalytic activity">
    <reaction evidence="7">
        <text>O-phospho-L-tyrosyl-[protein] + H2O = L-tyrosyl-[protein] + phosphate</text>
        <dbReference type="Rhea" id="RHEA:10684"/>
        <dbReference type="Rhea" id="RHEA-COMP:10136"/>
        <dbReference type="Rhea" id="RHEA-COMP:20101"/>
        <dbReference type="ChEBI" id="CHEBI:15377"/>
        <dbReference type="ChEBI" id="CHEBI:43474"/>
        <dbReference type="ChEBI" id="CHEBI:46858"/>
        <dbReference type="ChEBI" id="CHEBI:61978"/>
        <dbReference type="EC" id="3.1.3.48"/>
    </reaction>
</comment>
<dbReference type="GeneID" id="120259311"/>
<keyword evidence="5 9" id="KW-0460">Magnesium</keyword>
<reference evidence="11 12" key="1">
    <citation type="submission" date="2025-04" db="UniProtKB">
        <authorList>
            <consortium name="RefSeq"/>
        </authorList>
    </citation>
    <scope>IDENTIFICATION</scope>
</reference>
<accession>A0AB40B6F2</accession>